<organism evidence="2 3">
    <name type="scientific">Methanolapillus africanus</name>
    <dbReference type="NCBI Taxonomy" id="3028297"/>
    <lineage>
        <taxon>Archaea</taxon>
        <taxon>Methanobacteriati</taxon>
        <taxon>Methanobacteriota</taxon>
        <taxon>Stenosarchaea group</taxon>
        <taxon>Methanomicrobia</taxon>
        <taxon>Methanosarcinales</taxon>
        <taxon>Methanosarcinaceae</taxon>
        <taxon>Methanolapillus</taxon>
    </lineage>
</organism>
<protein>
    <submittedName>
        <fullName evidence="2">Uncharacterized protein</fullName>
    </submittedName>
</protein>
<gene>
    <name evidence="2" type="ORF">MsAg5_04290</name>
</gene>
<sequence>MEADEIKIMNRDELISAAVEKHERFIAEYKTEYDALTSGASSLNREIEDLKSSIETAEEKIGVFDEKKHHAGYEAEEELKNMNLSPADVEKIKKGLSELVSSKTSDTVEERKAVYDALAADIKGLDGDVSGLLAKADASFKAYLDGKEAAESLTAQKTSLGEKEKETGENKRVGWLEKRIESHQDALVYWKGMK</sequence>
<evidence type="ECO:0000313" key="3">
    <source>
        <dbReference type="Proteomes" id="UP001271789"/>
    </source>
</evidence>
<comment type="caution">
    <text evidence="2">The sequence shown here is derived from an EMBL/GenBank/DDBJ whole genome shotgun (WGS) entry which is preliminary data.</text>
</comment>
<dbReference type="EMBL" id="JAWDKD010000008">
    <property type="protein sequence ID" value="MDV0446584.1"/>
    <property type="molecule type" value="Genomic_DNA"/>
</dbReference>
<dbReference type="RefSeq" id="WP_338098984.1">
    <property type="nucleotide sequence ID" value="NZ_JAWDKD010000008.1"/>
</dbReference>
<evidence type="ECO:0000256" key="1">
    <source>
        <dbReference type="SAM" id="Coils"/>
    </source>
</evidence>
<proteinExistence type="predicted"/>
<name>A0AAE4MIJ3_9EURY</name>
<keyword evidence="1" id="KW-0175">Coiled coil</keyword>
<dbReference type="Proteomes" id="UP001271789">
    <property type="component" value="Unassembled WGS sequence"/>
</dbReference>
<evidence type="ECO:0000313" key="2">
    <source>
        <dbReference type="EMBL" id="MDV0446584.1"/>
    </source>
</evidence>
<accession>A0AAE4MIJ3</accession>
<feature type="coiled-coil region" evidence="1">
    <location>
        <begin position="26"/>
        <end position="67"/>
    </location>
</feature>
<reference evidence="2" key="1">
    <citation type="submission" date="2023-06" db="EMBL/GenBank/DDBJ databases">
        <title>Genome sequence of Methanosarcinaceae archaeon Ag5.</title>
        <authorList>
            <person name="Protasov E."/>
            <person name="Platt K."/>
            <person name="Poehlein A."/>
            <person name="Daniel R."/>
            <person name="Brune A."/>
        </authorList>
    </citation>
    <scope>NUCLEOTIDE SEQUENCE</scope>
    <source>
        <strain evidence="2">Ag5</strain>
    </source>
</reference>
<dbReference type="AlphaFoldDB" id="A0AAE4MIJ3"/>
<keyword evidence="3" id="KW-1185">Reference proteome</keyword>